<dbReference type="HAMAP" id="MF_00291_B">
    <property type="entry name" value="Ribosomal_uS2_B"/>
    <property type="match status" value="1"/>
</dbReference>
<dbReference type="Gene3D" id="1.10.287.610">
    <property type="entry name" value="Helix hairpin bin"/>
    <property type="match status" value="1"/>
</dbReference>
<proteinExistence type="inferred from homology"/>
<name>C1KR99_MICPC</name>
<comment type="similarity">
    <text evidence="1">Belongs to the universal ribosomal protein uS2 family.</text>
</comment>
<dbReference type="GO" id="GO:0003735">
    <property type="term" value="F:structural constituent of ribosome"/>
    <property type="evidence" value="ECO:0007669"/>
    <property type="project" value="InterPro"/>
</dbReference>
<dbReference type="SUPFAM" id="SSF52313">
    <property type="entry name" value="Ribosomal protein S2"/>
    <property type="match status" value="1"/>
</dbReference>
<sequence>MSSLAYNHPMTIGSVDVQSWVFPYLCGYRDKVPFFNPEESLVATKKALVFMQRVHAKGGRILLVNTGPGLSQMVKITAAATGWAYVNEHWIGGLMTNWHQLKYSSHAFHKFHKWITPLMAHTVSFPRFTKAKKRFEGLKPLVRLPDVVVVLQATQTYKHILHEGLSFGVPMVTCVDTYSPMTESHFPIPVNIHNPTFAYFLCKAFMVLFRKKVESKPPQRK</sequence>
<protein>
    <submittedName>
        <fullName evidence="2">Ribosomal protein S2</fullName>
    </submittedName>
</protein>
<keyword evidence="2" id="KW-0689">Ribosomal protein</keyword>
<dbReference type="GO" id="GO:0006412">
    <property type="term" value="P:translation"/>
    <property type="evidence" value="ECO:0007669"/>
    <property type="project" value="InterPro"/>
</dbReference>
<gene>
    <name evidence="2" type="ORF">MicpuC_mit38</name>
</gene>
<dbReference type="EMBL" id="FJ858268">
    <property type="protein sequence ID" value="ACO50731.1"/>
    <property type="molecule type" value="Genomic_DNA"/>
</dbReference>
<dbReference type="InterPro" id="IPR001865">
    <property type="entry name" value="Ribosomal_uS2"/>
</dbReference>
<dbReference type="InterPro" id="IPR005706">
    <property type="entry name" value="Ribosomal_uS2_bac/mit/plastid"/>
</dbReference>
<dbReference type="NCBIfam" id="TIGR01011">
    <property type="entry name" value="rpsB_bact"/>
    <property type="match status" value="1"/>
</dbReference>
<evidence type="ECO:0000313" key="2">
    <source>
        <dbReference type="EMBL" id="ACO50731.1"/>
    </source>
</evidence>
<accession>C1KR99</accession>
<keyword evidence="2" id="KW-0496">Mitochondrion</keyword>
<keyword evidence="2" id="KW-0687">Ribonucleoprotein</keyword>
<dbReference type="GO" id="GO:0005763">
    <property type="term" value="C:mitochondrial small ribosomal subunit"/>
    <property type="evidence" value="ECO:0007669"/>
    <property type="project" value="TreeGrafter"/>
</dbReference>
<dbReference type="Gene3D" id="3.40.50.10490">
    <property type="entry name" value="Glucose-6-phosphate isomerase like protein, domain 1"/>
    <property type="match status" value="1"/>
</dbReference>
<dbReference type="PANTHER" id="PTHR12534:SF0">
    <property type="entry name" value="SMALL RIBOSOMAL SUBUNIT PROTEIN US2M"/>
    <property type="match status" value="1"/>
</dbReference>
<reference evidence="2" key="1">
    <citation type="submission" date="2009-03" db="EMBL/GenBank/DDBJ databases">
        <title>Green evolution and dynamic adaptations revealed by genomes of the marine picoeukaryotes Micromonas.</title>
        <authorList>
            <person name="Worden A.Z."/>
            <person name="Lee J.-H."/>
            <person name="Mock T."/>
            <person name="Rouze P."/>
            <person name="Simmons M.P."/>
            <person name="Aerts A.L."/>
            <person name="Allen A.E."/>
            <person name="Cuvelier M.L."/>
            <person name="Derelle E."/>
            <person name="Everett M.V."/>
            <person name="Foulon E."/>
            <person name="Grimwood J."/>
            <person name="Gundlach H."/>
            <person name="Henrissat B."/>
            <person name="Napoli C."/>
            <person name="McDonald S.M."/>
            <person name="Schnitzler Parker M."/>
            <person name="Rombauts S."/>
            <person name="Salamov A."/>
            <person name="Von Dassow P."/>
            <person name="Badger J.H."/>
            <person name="Coutinho P.M."/>
            <person name="Demir E."/>
            <person name="Dubchak I."/>
            <person name="Gentemann C."/>
            <person name="Eikrem W."/>
            <person name="Gready J.E."/>
            <person name="John U."/>
            <person name="Lanier W."/>
            <person name="Lindquist E.A."/>
            <person name="Lucas S."/>
            <person name="Mayer K.F.X."/>
            <person name="Moreau H."/>
            <person name="Not F."/>
            <person name="Otillar R."/>
            <person name="Panaud O."/>
            <person name="Pangilinan J."/>
            <person name="Paulsen I."/>
            <person name="Piegu B."/>
            <person name="Poliakov A."/>
            <person name="Robbens S."/>
            <person name="Schmutz J."/>
            <person name="Toulza E."/>
            <person name="Wyss T."/>
            <person name="Zelensky A."/>
            <person name="Zhou K."/>
            <person name="Armbrust E.V."/>
            <person name="Bhattacharya D."/>
            <person name="Goodenough U.W."/>
            <person name="Van de Peer Y."/>
            <person name="Grigoriev I.V."/>
        </authorList>
    </citation>
    <scope>NUCLEOTIDE SEQUENCE</scope>
    <source>
        <strain evidence="2">CCMP1545</strain>
    </source>
</reference>
<evidence type="ECO:0000256" key="1">
    <source>
        <dbReference type="ARBA" id="ARBA00006242"/>
    </source>
</evidence>
<dbReference type="AlphaFoldDB" id="C1KR99"/>
<geneLocation type="mitochondrion" evidence="2"/>
<dbReference type="Pfam" id="PF00318">
    <property type="entry name" value="Ribosomal_S2"/>
    <property type="match status" value="1"/>
</dbReference>
<dbReference type="PANTHER" id="PTHR12534">
    <property type="entry name" value="30S RIBOSOMAL PROTEIN S2 PROKARYOTIC AND ORGANELLAR"/>
    <property type="match status" value="1"/>
</dbReference>
<organism evidence="2">
    <name type="scientific">Micromonas pusilla (strain CCMP1545)</name>
    <name type="common">Picoplanktonic green alga</name>
    <dbReference type="NCBI Taxonomy" id="564608"/>
    <lineage>
        <taxon>Eukaryota</taxon>
        <taxon>Viridiplantae</taxon>
        <taxon>Chlorophyta</taxon>
        <taxon>Mamiellophyceae</taxon>
        <taxon>Mamiellales</taxon>
        <taxon>Mamiellaceae</taxon>
        <taxon>Micromonas</taxon>
    </lineage>
</organism>
<dbReference type="InterPro" id="IPR023591">
    <property type="entry name" value="Ribosomal_uS2_flav_dom_sf"/>
</dbReference>
<dbReference type="CDD" id="cd01425">
    <property type="entry name" value="RPS2"/>
    <property type="match status" value="1"/>
</dbReference>